<keyword evidence="2" id="KW-1133">Transmembrane helix</keyword>
<feature type="transmembrane region" description="Helical" evidence="2">
    <location>
        <begin position="95"/>
        <end position="115"/>
    </location>
</feature>
<feature type="transmembrane region" description="Helical" evidence="2">
    <location>
        <begin position="35"/>
        <end position="59"/>
    </location>
</feature>
<proteinExistence type="predicted"/>
<dbReference type="SUPFAM" id="SSF56524">
    <property type="entry name" value="Oxidoreductase molybdopterin-binding domain"/>
    <property type="match status" value="1"/>
</dbReference>
<dbReference type="InterPro" id="IPR014756">
    <property type="entry name" value="Ig_E-set"/>
</dbReference>
<dbReference type="PANTHER" id="PTHR19372">
    <property type="entry name" value="SULFITE REDUCTASE"/>
    <property type="match status" value="1"/>
</dbReference>
<dbReference type="Proteomes" id="UP001321475">
    <property type="component" value="Chromosome"/>
</dbReference>
<gene>
    <name evidence="4" type="ORF">GCM10025865_00050</name>
    <name evidence="5" type="ORF">GCM10025865_32740</name>
</gene>
<evidence type="ECO:0000313" key="4">
    <source>
        <dbReference type="EMBL" id="BDZ40706.1"/>
    </source>
</evidence>
<evidence type="ECO:0000256" key="1">
    <source>
        <dbReference type="SAM" id="MobiDB-lite"/>
    </source>
</evidence>
<evidence type="ECO:0000259" key="3">
    <source>
        <dbReference type="Pfam" id="PF00174"/>
    </source>
</evidence>
<dbReference type="PANTHER" id="PTHR19372:SF7">
    <property type="entry name" value="SULFITE OXIDASE, MITOCHONDRIAL"/>
    <property type="match status" value="1"/>
</dbReference>
<reference evidence="4" key="1">
    <citation type="journal article" date="2014" name="Int. J. Syst. Evol. Microbiol.">
        <title>Complete genome of a new Firmicutes species belonging to the dominant human colonic microbiota ('Ruminococcus bicirculans') reveals two chromosomes and a selective capacity to utilize plant glucans.</title>
        <authorList>
            <consortium name="NISC Comparative Sequencing Program"/>
            <person name="Wegmann U."/>
            <person name="Louis P."/>
            <person name="Goesmann A."/>
            <person name="Henrissat B."/>
            <person name="Duncan S.H."/>
            <person name="Flint H.J."/>
        </authorList>
    </citation>
    <scope>NUCLEOTIDE SEQUENCE</scope>
    <source>
        <strain evidence="4">NBRC 108565</strain>
    </source>
</reference>
<dbReference type="EMBL" id="AP027729">
    <property type="protein sequence ID" value="BDZ43975.1"/>
    <property type="molecule type" value="Genomic_DNA"/>
</dbReference>
<sequence length="562" mass="58900">MSTQSQSAGTPGTPPTVDDDRRTPPGPGGLRHARWWAALSGVVSAAAGFAVAELVAAFVSPRSSPIFAVGAGVVDQVPPWLKDFAVENFGTNDKAVLLGGMIVTLALGAALSGALELRRPPVGAVLLGAVGLVITIVALARPDAKFLWAAPTVIGVTVAIILLRTGAARLRAWEVAETSGTPAGTGVPFEDPDVETPLTAARLRATLDRRRFLALTGISAGAAVLVGLGARALAAGTEAATAVRETLKLPGAALPADPIPPGTELGIDGLAPYVTPNADFYRIDTALRVPQVDPDTWVLKVSGLVEEPFEITFAELLDLPLEEHVVTLACVSNPVGGDLVGNATWLGYPIRELLARARPAEGADMVLSTSADGWTASTPLEVLADESRDCLLAVGMNGEPLPIEHGFPARLVVPGLYGYVSATKWVTELKVTTFADDVAYWSTRGWSERGPIKISSRIDTPRISTDLVAGPVRVAGMAWHQHTGIAGVEVQVDDGPWQPAQLADAVSTDTWVQWVFDWDATAGNHTLRSRATGEDGEVQTEDRANPAPDGATGWHTMQVSVE</sequence>
<name>A0ABN6X7N4_9CELL</name>
<feature type="transmembrane region" description="Helical" evidence="2">
    <location>
        <begin position="212"/>
        <end position="234"/>
    </location>
</feature>
<evidence type="ECO:0000313" key="5">
    <source>
        <dbReference type="EMBL" id="BDZ43975.1"/>
    </source>
</evidence>
<organism evidence="4 6">
    <name type="scientific">Paraoerskovia sediminicola</name>
    <dbReference type="NCBI Taxonomy" id="1138587"/>
    <lineage>
        <taxon>Bacteria</taxon>
        <taxon>Bacillati</taxon>
        <taxon>Actinomycetota</taxon>
        <taxon>Actinomycetes</taxon>
        <taxon>Micrococcales</taxon>
        <taxon>Cellulomonadaceae</taxon>
        <taxon>Paraoerskovia</taxon>
    </lineage>
</organism>
<dbReference type="Gene3D" id="3.90.420.10">
    <property type="entry name" value="Oxidoreductase, molybdopterin-binding domain"/>
    <property type="match status" value="1"/>
</dbReference>
<keyword evidence="2" id="KW-0472">Membrane</keyword>
<dbReference type="RefSeq" id="WP_350227597.1">
    <property type="nucleotide sequence ID" value="NZ_AP027729.1"/>
</dbReference>
<dbReference type="InterPro" id="IPR000572">
    <property type="entry name" value="OxRdtase_Mopterin-bd_dom"/>
</dbReference>
<dbReference type="InterPro" id="IPR036374">
    <property type="entry name" value="OxRdtase_Mopterin-bd_sf"/>
</dbReference>
<feature type="transmembrane region" description="Helical" evidence="2">
    <location>
        <begin position="146"/>
        <end position="163"/>
    </location>
</feature>
<keyword evidence="6" id="KW-1185">Reference proteome</keyword>
<feature type="transmembrane region" description="Helical" evidence="2">
    <location>
        <begin position="122"/>
        <end position="140"/>
    </location>
</feature>
<feature type="region of interest" description="Disordered" evidence="1">
    <location>
        <begin position="530"/>
        <end position="562"/>
    </location>
</feature>
<feature type="region of interest" description="Disordered" evidence="1">
    <location>
        <begin position="1"/>
        <end position="29"/>
    </location>
</feature>
<reference evidence="4" key="3">
    <citation type="submission" date="2023-02" db="EMBL/GenBank/DDBJ databases">
        <authorList>
            <person name="Sun Q."/>
            <person name="Mori K."/>
        </authorList>
    </citation>
    <scope>NUCLEOTIDE SEQUENCE</scope>
    <source>
        <strain evidence="4">NBRC 108565</strain>
    </source>
</reference>
<reference evidence="6" key="2">
    <citation type="journal article" date="2019" name="Int. J. Syst. Evol. Microbiol.">
        <title>The Global Catalogue of Microorganisms (GCM) 10K type strain sequencing project: providing services to taxonomists for standard genome sequencing and annotation.</title>
        <authorList>
            <consortium name="The Broad Institute Genomics Platform"/>
            <consortium name="The Broad Institute Genome Sequencing Center for Infectious Disease"/>
            <person name="Wu L."/>
            <person name="Ma J."/>
        </authorList>
    </citation>
    <scope>NUCLEOTIDE SEQUENCE [LARGE SCALE GENOMIC DNA]</scope>
    <source>
        <strain evidence="6">NBRC 108565</strain>
    </source>
</reference>
<dbReference type="Pfam" id="PF00174">
    <property type="entry name" value="Oxidored_molyb"/>
    <property type="match status" value="1"/>
</dbReference>
<accession>A0ABN6X7N4</accession>
<keyword evidence="2" id="KW-0812">Transmembrane</keyword>
<protein>
    <submittedName>
        <fullName evidence="4">Oxidoreductase</fullName>
    </submittedName>
</protein>
<feature type="domain" description="Oxidoreductase molybdopterin-binding" evidence="3">
    <location>
        <begin position="287"/>
        <end position="436"/>
    </location>
</feature>
<dbReference type="SUPFAM" id="SSF81296">
    <property type="entry name" value="E set domains"/>
    <property type="match status" value="1"/>
</dbReference>
<dbReference type="Gene3D" id="2.60.40.650">
    <property type="match status" value="1"/>
</dbReference>
<evidence type="ECO:0000256" key="2">
    <source>
        <dbReference type="SAM" id="Phobius"/>
    </source>
</evidence>
<dbReference type="EMBL" id="AP027729">
    <property type="protein sequence ID" value="BDZ40706.1"/>
    <property type="molecule type" value="Genomic_DNA"/>
</dbReference>
<evidence type="ECO:0000313" key="6">
    <source>
        <dbReference type="Proteomes" id="UP001321475"/>
    </source>
</evidence>